<dbReference type="RefSeq" id="WP_091188981.1">
    <property type="nucleotide sequence ID" value="NZ_FOMT01000005.1"/>
</dbReference>
<keyword evidence="1" id="KW-0812">Transmembrane</keyword>
<dbReference type="Proteomes" id="UP000198855">
    <property type="component" value="Unassembled WGS sequence"/>
</dbReference>
<name>A0A1I2FF35_9BACL</name>
<gene>
    <name evidence="2" type="ORF">SAMN05216378_4842</name>
</gene>
<organism evidence="2 3">
    <name type="scientific">Paenibacillus catalpae</name>
    <dbReference type="NCBI Taxonomy" id="1045775"/>
    <lineage>
        <taxon>Bacteria</taxon>
        <taxon>Bacillati</taxon>
        <taxon>Bacillota</taxon>
        <taxon>Bacilli</taxon>
        <taxon>Bacillales</taxon>
        <taxon>Paenibacillaceae</taxon>
        <taxon>Paenibacillus</taxon>
    </lineage>
</organism>
<dbReference type="STRING" id="1045775.SAMN05216378_4842"/>
<accession>A0A1I2FF35</accession>
<evidence type="ECO:0000313" key="3">
    <source>
        <dbReference type="Proteomes" id="UP000198855"/>
    </source>
</evidence>
<reference evidence="3" key="1">
    <citation type="submission" date="2016-10" db="EMBL/GenBank/DDBJ databases">
        <authorList>
            <person name="Varghese N."/>
            <person name="Submissions S."/>
        </authorList>
    </citation>
    <scope>NUCLEOTIDE SEQUENCE [LARGE SCALE GENOMIC DNA]</scope>
    <source>
        <strain evidence="3">CGMCC 1.10784</strain>
    </source>
</reference>
<sequence length="301" mass="33470">MEKRLPRSAMIFSLGFVFMLVCAVGAFFYGVKIGTSKTETKYEMKQLKSAAAENISPYQQQDLVSFYHTVFLPYREFQSDWDAAMNEFAQGEAGSASSKLKELADLARSKRTEAASFDMQKSPLLGDAQSNYIRSLEQFEQAAKAASASAKTTGASKLQSSIEQLGSYQLAVRQALAAQQAYYAAMMKWGATVEPSIPSNYTMPKVIEIKKWSSLPLIVKNKLMADQLASREQLMVFYPQDLTSRIDDFIASGQPSKLNLKSVTAIADLLIDTEAVRSGDFTENRSKLYKLDLLPQLPFFS</sequence>
<feature type="transmembrane region" description="Helical" evidence="1">
    <location>
        <begin position="12"/>
        <end position="31"/>
    </location>
</feature>
<dbReference type="AlphaFoldDB" id="A0A1I2FF35"/>
<dbReference type="OrthoDB" id="2649144at2"/>
<keyword evidence="3" id="KW-1185">Reference proteome</keyword>
<keyword evidence="1" id="KW-1133">Transmembrane helix</keyword>
<protein>
    <submittedName>
        <fullName evidence="2">Uncharacterized protein</fullName>
    </submittedName>
</protein>
<proteinExistence type="predicted"/>
<dbReference type="EMBL" id="FOMT01000005">
    <property type="protein sequence ID" value="SFF04114.1"/>
    <property type="molecule type" value="Genomic_DNA"/>
</dbReference>
<evidence type="ECO:0000313" key="2">
    <source>
        <dbReference type="EMBL" id="SFF04114.1"/>
    </source>
</evidence>
<keyword evidence="1" id="KW-0472">Membrane</keyword>
<evidence type="ECO:0000256" key="1">
    <source>
        <dbReference type="SAM" id="Phobius"/>
    </source>
</evidence>